<dbReference type="InterPro" id="IPR012312">
    <property type="entry name" value="Hemerythrin-like"/>
</dbReference>
<dbReference type="InterPro" id="IPR050669">
    <property type="entry name" value="Hemerythrin"/>
</dbReference>
<name>A0A1J5SNN2_9ZZZZ</name>
<dbReference type="NCBIfam" id="TIGR02481">
    <property type="entry name" value="hemeryth_dom"/>
    <property type="match status" value="1"/>
</dbReference>
<keyword evidence="3" id="KW-0408">Iron</keyword>
<keyword evidence="2" id="KW-0479">Metal-binding</keyword>
<reference evidence="5" key="1">
    <citation type="submission" date="2016-10" db="EMBL/GenBank/DDBJ databases">
        <title>Sequence of Gallionella enrichment culture.</title>
        <authorList>
            <person name="Poehlein A."/>
            <person name="Muehling M."/>
            <person name="Daniel R."/>
        </authorList>
    </citation>
    <scope>NUCLEOTIDE SEQUENCE</scope>
</reference>
<dbReference type="PANTHER" id="PTHR37164:SF1">
    <property type="entry name" value="BACTERIOHEMERYTHRIN"/>
    <property type="match status" value="1"/>
</dbReference>
<gene>
    <name evidence="5" type="ORF">GALL_123840</name>
</gene>
<dbReference type="Gene3D" id="1.20.120.50">
    <property type="entry name" value="Hemerythrin-like"/>
    <property type="match status" value="1"/>
</dbReference>
<dbReference type="NCBIfam" id="NF033749">
    <property type="entry name" value="bact_hemeryth"/>
    <property type="match status" value="1"/>
</dbReference>
<evidence type="ECO:0000256" key="1">
    <source>
        <dbReference type="ARBA" id="ARBA00010587"/>
    </source>
</evidence>
<comment type="similarity">
    <text evidence="1">Belongs to the hemerythrin family.</text>
</comment>
<dbReference type="InterPro" id="IPR012827">
    <property type="entry name" value="Hemerythrin_metal-bd"/>
</dbReference>
<evidence type="ECO:0000256" key="2">
    <source>
        <dbReference type="ARBA" id="ARBA00022723"/>
    </source>
</evidence>
<proteinExistence type="inferred from homology"/>
<dbReference type="EMBL" id="MLJW01000049">
    <property type="protein sequence ID" value="OIR05640.1"/>
    <property type="molecule type" value="Genomic_DNA"/>
</dbReference>
<organism evidence="5">
    <name type="scientific">mine drainage metagenome</name>
    <dbReference type="NCBI Taxonomy" id="410659"/>
    <lineage>
        <taxon>unclassified sequences</taxon>
        <taxon>metagenomes</taxon>
        <taxon>ecological metagenomes</taxon>
    </lineage>
</organism>
<feature type="domain" description="Hemerythrin-like" evidence="4">
    <location>
        <begin position="23"/>
        <end position="141"/>
    </location>
</feature>
<evidence type="ECO:0000259" key="4">
    <source>
        <dbReference type="Pfam" id="PF01814"/>
    </source>
</evidence>
<dbReference type="Pfam" id="PF01814">
    <property type="entry name" value="Hemerythrin"/>
    <property type="match status" value="1"/>
</dbReference>
<sequence length="151" mass="17358">MVLMGRLGAQMSLSWCDQLSVGNNVIDSDHKFLIETINRVEHSVGTRNRGEIAAAFDALSRYSRAHFDREEKIAHAIGYRQAPQVNQSHDELLRQLDQLGGEIDAMGLEYPSGAVHHFTNFMRDWLMNHVIREDMLMKPILQKYSPNFYPE</sequence>
<evidence type="ECO:0000256" key="3">
    <source>
        <dbReference type="ARBA" id="ARBA00023004"/>
    </source>
</evidence>
<dbReference type="InterPro" id="IPR035938">
    <property type="entry name" value="Hemerythrin-like_sf"/>
</dbReference>
<evidence type="ECO:0000313" key="5">
    <source>
        <dbReference type="EMBL" id="OIR05640.1"/>
    </source>
</evidence>
<dbReference type="GO" id="GO:0046872">
    <property type="term" value="F:metal ion binding"/>
    <property type="evidence" value="ECO:0007669"/>
    <property type="project" value="UniProtKB-KW"/>
</dbReference>
<protein>
    <submittedName>
        <fullName evidence="5">Bacteriohemerythrin</fullName>
    </submittedName>
</protein>
<dbReference type="AlphaFoldDB" id="A0A1J5SNN2"/>
<comment type="caution">
    <text evidence="5">The sequence shown here is derived from an EMBL/GenBank/DDBJ whole genome shotgun (WGS) entry which is preliminary data.</text>
</comment>
<dbReference type="CDD" id="cd12107">
    <property type="entry name" value="Hemerythrin"/>
    <property type="match status" value="1"/>
</dbReference>
<dbReference type="PANTHER" id="PTHR37164">
    <property type="entry name" value="BACTERIOHEMERYTHRIN"/>
    <property type="match status" value="1"/>
</dbReference>
<accession>A0A1J5SNN2</accession>
<dbReference type="SUPFAM" id="SSF47188">
    <property type="entry name" value="Hemerythrin-like"/>
    <property type="match status" value="1"/>
</dbReference>